<evidence type="ECO:0000256" key="8">
    <source>
        <dbReference type="ARBA" id="ARBA00023033"/>
    </source>
</evidence>
<dbReference type="Pfam" id="PF00067">
    <property type="entry name" value="p450"/>
    <property type="match status" value="1"/>
</dbReference>
<keyword evidence="11" id="KW-0732">Signal</keyword>
<keyword evidence="8 10" id="KW-0503">Monooxygenase</keyword>
<dbReference type="Proteomes" id="UP000886523">
    <property type="component" value="Unassembled WGS sequence"/>
</dbReference>
<dbReference type="GO" id="GO:0005506">
    <property type="term" value="F:iron ion binding"/>
    <property type="evidence" value="ECO:0007669"/>
    <property type="project" value="InterPro"/>
</dbReference>
<organism evidence="12 13">
    <name type="scientific">Hydnum rufescens UP504</name>
    <dbReference type="NCBI Taxonomy" id="1448309"/>
    <lineage>
        <taxon>Eukaryota</taxon>
        <taxon>Fungi</taxon>
        <taxon>Dikarya</taxon>
        <taxon>Basidiomycota</taxon>
        <taxon>Agaricomycotina</taxon>
        <taxon>Agaricomycetes</taxon>
        <taxon>Cantharellales</taxon>
        <taxon>Hydnaceae</taxon>
        <taxon>Hydnum</taxon>
    </lineage>
</organism>
<evidence type="ECO:0000256" key="6">
    <source>
        <dbReference type="ARBA" id="ARBA00023002"/>
    </source>
</evidence>
<dbReference type="CDD" id="cd11065">
    <property type="entry name" value="CYP64-like"/>
    <property type="match status" value="1"/>
</dbReference>
<dbReference type="PRINTS" id="PR00463">
    <property type="entry name" value="EP450I"/>
</dbReference>
<dbReference type="InterPro" id="IPR036396">
    <property type="entry name" value="Cyt_P450_sf"/>
</dbReference>
<dbReference type="InterPro" id="IPR001128">
    <property type="entry name" value="Cyt_P450"/>
</dbReference>
<dbReference type="PRINTS" id="PR00385">
    <property type="entry name" value="P450"/>
</dbReference>
<evidence type="ECO:0000256" key="4">
    <source>
        <dbReference type="ARBA" id="ARBA00022617"/>
    </source>
</evidence>
<keyword evidence="6 10" id="KW-0560">Oxidoreductase</keyword>
<proteinExistence type="inferred from homology"/>
<dbReference type="OrthoDB" id="2789670at2759"/>
<keyword evidence="5 9" id="KW-0479">Metal-binding</keyword>
<evidence type="ECO:0000256" key="2">
    <source>
        <dbReference type="ARBA" id="ARBA00005179"/>
    </source>
</evidence>
<comment type="cofactor">
    <cofactor evidence="1 9">
        <name>heme</name>
        <dbReference type="ChEBI" id="CHEBI:30413"/>
    </cofactor>
</comment>
<dbReference type="InterPro" id="IPR017972">
    <property type="entry name" value="Cyt_P450_CS"/>
</dbReference>
<name>A0A9P6B6K1_9AGAM</name>
<dbReference type="GO" id="GO:0004497">
    <property type="term" value="F:monooxygenase activity"/>
    <property type="evidence" value="ECO:0007669"/>
    <property type="project" value="UniProtKB-KW"/>
</dbReference>
<keyword evidence="7 9" id="KW-0408">Iron</keyword>
<evidence type="ECO:0000256" key="7">
    <source>
        <dbReference type="ARBA" id="ARBA00023004"/>
    </source>
</evidence>
<feature type="binding site" description="axial binding residue" evidence="9">
    <location>
        <position position="432"/>
    </location>
    <ligand>
        <name>heme</name>
        <dbReference type="ChEBI" id="CHEBI:30413"/>
    </ligand>
    <ligandPart>
        <name>Fe</name>
        <dbReference type="ChEBI" id="CHEBI:18248"/>
    </ligandPart>
</feature>
<evidence type="ECO:0000313" key="12">
    <source>
        <dbReference type="EMBL" id="KAF9517216.1"/>
    </source>
</evidence>
<evidence type="ECO:0000256" key="9">
    <source>
        <dbReference type="PIRSR" id="PIRSR602401-1"/>
    </source>
</evidence>
<evidence type="ECO:0000256" key="1">
    <source>
        <dbReference type="ARBA" id="ARBA00001971"/>
    </source>
</evidence>
<comment type="similarity">
    <text evidence="3 10">Belongs to the cytochrome P450 family.</text>
</comment>
<keyword evidence="13" id="KW-1185">Reference proteome</keyword>
<accession>A0A9P6B6K1</accession>
<protein>
    <recommendedName>
        <fullName evidence="14">Cytochrome P450</fullName>
    </recommendedName>
</protein>
<dbReference type="GO" id="GO:0016705">
    <property type="term" value="F:oxidoreductase activity, acting on paired donors, with incorporation or reduction of molecular oxygen"/>
    <property type="evidence" value="ECO:0007669"/>
    <property type="project" value="InterPro"/>
</dbReference>
<dbReference type="SUPFAM" id="SSF48264">
    <property type="entry name" value="Cytochrome P450"/>
    <property type="match status" value="1"/>
</dbReference>
<evidence type="ECO:0000256" key="5">
    <source>
        <dbReference type="ARBA" id="ARBA00022723"/>
    </source>
</evidence>
<evidence type="ECO:0000256" key="3">
    <source>
        <dbReference type="ARBA" id="ARBA00010617"/>
    </source>
</evidence>
<dbReference type="InterPro" id="IPR050364">
    <property type="entry name" value="Cytochrome_P450_fung"/>
</dbReference>
<evidence type="ECO:0000313" key="13">
    <source>
        <dbReference type="Proteomes" id="UP000886523"/>
    </source>
</evidence>
<comment type="caution">
    <text evidence="12">The sequence shown here is derived from an EMBL/GenBank/DDBJ whole genome shotgun (WGS) entry which is preliminary data.</text>
</comment>
<dbReference type="AlphaFoldDB" id="A0A9P6B6K1"/>
<dbReference type="EMBL" id="MU128933">
    <property type="protein sequence ID" value="KAF9517216.1"/>
    <property type="molecule type" value="Genomic_DNA"/>
</dbReference>
<feature type="signal peptide" evidence="11">
    <location>
        <begin position="1"/>
        <end position="17"/>
    </location>
</feature>
<keyword evidence="4 9" id="KW-0349">Heme</keyword>
<dbReference type="InterPro" id="IPR002401">
    <property type="entry name" value="Cyt_P450_E_grp-I"/>
</dbReference>
<dbReference type="PROSITE" id="PS00086">
    <property type="entry name" value="CYTOCHROME_P450"/>
    <property type="match status" value="1"/>
</dbReference>
<sequence>MLLYFILCLAAVLVVGAYRRRSEKHPPGPRSIPLFGNTHQLNRPSRPEYLASLTPIHGDVLYFSNPVLGHSILALNTYEAAHDLLVQRASIYSDRPHSTMTLNIDVPTEWIITVSEQGDMAHVGALVEKLFHQHIGKNAIRDYSSAFEEESRMLVHRLHQKPDTFFDQICLAVTRIILGVTYDYRSVQSTSDPVTHLEQAVSYLVQSILPGRFLINVIPALKYLPSWLPFLGDKKLALAWGKKSTKLAHHISYSQATGTAAPSFAMSMLEGKDTDDENIMMWLCASMYAGGAETTSTTLKWFFFAMMRYPEAQHTAQAEIDQVIGDRLPNLNDRDRLPYVEALIKELLRCFIIAPTALPHRLMEDDHYKGYFIPKGAMPNSLRRIVSISRNEEMYPNSEEFRPERFLEPSTKSGEFPMDPHKYVFGFGRRVCPGIDFADASLFMNITTILSTTSIAPPSGTKGSTIALPLSQHSRYGGSSTFLKAEKHV</sequence>
<reference evidence="12" key="1">
    <citation type="journal article" date="2020" name="Nat. Commun.">
        <title>Large-scale genome sequencing of mycorrhizal fungi provides insights into the early evolution of symbiotic traits.</title>
        <authorList>
            <person name="Miyauchi S."/>
            <person name="Kiss E."/>
            <person name="Kuo A."/>
            <person name="Drula E."/>
            <person name="Kohler A."/>
            <person name="Sanchez-Garcia M."/>
            <person name="Morin E."/>
            <person name="Andreopoulos B."/>
            <person name="Barry K.W."/>
            <person name="Bonito G."/>
            <person name="Buee M."/>
            <person name="Carver A."/>
            <person name="Chen C."/>
            <person name="Cichocki N."/>
            <person name="Clum A."/>
            <person name="Culley D."/>
            <person name="Crous P.W."/>
            <person name="Fauchery L."/>
            <person name="Girlanda M."/>
            <person name="Hayes R.D."/>
            <person name="Keri Z."/>
            <person name="LaButti K."/>
            <person name="Lipzen A."/>
            <person name="Lombard V."/>
            <person name="Magnuson J."/>
            <person name="Maillard F."/>
            <person name="Murat C."/>
            <person name="Nolan M."/>
            <person name="Ohm R.A."/>
            <person name="Pangilinan J."/>
            <person name="Pereira M.F."/>
            <person name="Perotto S."/>
            <person name="Peter M."/>
            <person name="Pfister S."/>
            <person name="Riley R."/>
            <person name="Sitrit Y."/>
            <person name="Stielow J.B."/>
            <person name="Szollosi G."/>
            <person name="Zifcakova L."/>
            <person name="Stursova M."/>
            <person name="Spatafora J.W."/>
            <person name="Tedersoo L."/>
            <person name="Vaario L.M."/>
            <person name="Yamada A."/>
            <person name="Yan M."/>
            <person name="Wang P."/>
            <person name="Xu J."/>
            <person name="Bruns T."/>
            <person name="Baldrian P."/>
            <person name="Vilgalys R."/>
            <person name="Dunand C."/>
            <person name="Henrissat B."/>
            <person name="Grigoriev I.V."/>
            <person name="Hibbett D."/>
            <person name="Nagy L.G."/>
            <person name="Martin F.M."/>
        </authorList>
    </citation>
    <scope>NUCLEOTIDE SEQUENCE</scope>
    <source>
        <strain evidence="12">UP504</strain>
    </source>
</reference>
<dbReference type="PANTHER" id="PTHR46300:SF7">
    <property type="entry name" value="P450, PUTATIVE (EUROFUNG)-RELATED"/>
    <property type="match status" value="1"/>
</dbReference>
<evidence type="ECO:0000256" key="11">
    <source>
        <dbReference type="SAM" id="SignalP"/>
    </source>
</evidence>
<evidence type="ECO:0008006" key="14">
    <source>
        <dbReference type="Google" id="ProtNLM"/>
    </source>
</evidence>
<dbReference type="GO" id="GO:0020037">
    <property type="term" value="F:heme binding"/>
    <property type="evidence" value="ECO:0007669"/>
    <property type="project" value="InterPro"/>
</dbReference>
<dbReference type="PANTHER" id="PTHR46300">
    <property type="entry name" value="P450, PUTATIVE (EUROFUNG)-RELATED-RELATED"/>
    <property type="match status" value="1"/>
</dbReference>
<dbReference type="Gene3D" id="1.10.630.10">
    <property type="entry name" value="Cytochrome P450"/>
    <property type="match status" value="1"/>
</dbReference>
<feature type="chain" id="PRO_5040243792" description="Cytochrome P450" evidence="11">
    <location>
        <begin position="18"/>
        <end position="489"/>
    </location>
</feature>
<gene>
    <name evidence="12" type="ORF">BS47DRAFT_1291308</name>
</gene>
<comment type="pathway">
    <text evidence="2">Secondary metabolite biosynthesis.</text>
</comment>
<evidence type="ECO:0000256" key="10">
    <source>
        <dbReference type="RuleBase" id="RU000461"/>
    </source>
</evidence>